<reference evidence="1 2" key="1">
    <citation type="submission" date="2015-08" db="EMBL/GenBank/DDBJ databases">
        <title>Genome sequencing of Penicillium nordicum.</title>
        <authorList>
            <person name="Nguyen H.D."/>
            <person name="Seifert K.A."/>
        </authorList>
    </citation>
    <scope>NUCLEOTIDE SEQUENCE [LARGE SCALE GENOMIC DNA]</scope>
    <source>
        <strain evidence="1 2">DAOMC 185683</strain>
    </source>
</reference>
<evidence type="ECO:0000313" key="1">
    <source>
        <dbReference type="EMBL" id="KOS36966.1"/>
    </source>
</evidence>
<proteinExistence type="predicted"/>
<gene>
    <name evidence="1" type="ORF">ACN38_g12256</name>
</gene>
<dbReference type="EMBL" id="LHQQ01000369">
    <property type="protein sequence ID" value="KOS36966.1"/>
    <property type="molecule type" value="Genomic_DNA"/>
</dbReference>
<evidence type="ECO:0000313" key="2">
    <source>
        <dbReference type="Proteomes" id="UP000037696"/>
    </source>
</evidence>
<organism evidence="1 2">
    <name type="scientific">Penicillium nordicum</name>
    <dbReference type="NCBI Taxonomy" id="229535"/>
    <lineage>
        <taxon>Eukaryota</taxon>
        <taxon>Fungi</taxon>
        <taxon>Dikarya</taxon>
        <taxon>Ascomycota</taxon>
        <taxon>Pezizomycotina</taxon>
        <taxon>Eurotiomycetes</taxon>
        <taxon>Eurotiomycetidae</taxon>
        <taxon>Eurotiales</taxon>
        <taxon>Aspergillaceae</taxon>
        <taxon>Penicillium</taxon>
    </lineage>
</organism>
<keyword evidence="2" id="KW-1185">Reference proteome</keyword>
<feature type="non-terminal residue" evidence="1">
    <location>
        <position position="1"/>
    </location>
</feature>
<comment type="caution">
    <text evidence="1">The sequence shown here is derived from an EMBL/GenBank/DDBJ whole genome shotgun (WGS) entry which is preliminary data.</text>
</comment>
<sequence length="18" mass="1969">VLNCMGTTADIENSLFLK</sequence>
<dbReference type="Proteomes" id="UP000037696">
    <property type="component" value="Unassembled WGS sequence"/>
</dbReference>
<name>A0A0M8NPW7_9EURO</name>
<accession>A0A0M8NPW7</accession>
<protein>
    <submittedName>
        <fullName evidence="1">Uncharacterized protein</fullName>
    </submittedName>
</protein>
<dbReference type="AlphaFoldDB" id="A0A0M8NPW7"/>